<dbReference type="InterPro" id="IPR011006">
    <property type="entry name" value="CheY-like_superfamily"/>
</dbReference>
<dbReference type="Gene3D" id="3.40.50.2300">
    <property type="match status" value="1"/>
</dbReference>
<accession>A0A1H3CV52</accession>
<keyword evidence="1" id="KW-0378">Hydrolase</keyword>
<gene>
    <name evidence="4" type="ORF">SAMN05421644_10723</name>
</gene>
<name>A0A1H3CV52_ALLWA</name>
<dbReference type="STRING" id="61595.SAMN05421644_10723"/>
<evidence type="ECO:0000313" key="4">
    <source>
        <dbReference type="EMBL" id="SDX58017.1"/>
    </source>
</evidence>
<dbReference type="InterPro" id="IPR001789">
    <property type="entry name" value="Sig_transdc_resp-reg_receiver"/>
</dbReference>
<dbReference type="GO" id="GO:0000160">
    <property type="term" value="P:phosphorelay signal transduction system"/>
    <property type="evidence" value="ECO:0007669"/>
    <property type="project" value="InterPro"/>
</dbReference>
<dbReference type="SUPFAM" id="SSF52172">
    <property type="entry name" value="CheY-like"/>
    <property type="match status" value="1"/>
</dbReference>
<dbReference type="InterPro" id="IPR052016">
    <property type="entry name" value="Bact_Sigma-Reg"/>
</dbReference>
<feature type="modified residue" description="4-aspartylphosphate" evidence="2">
    <location>
        <position position="99"/>
    </location>
</feature>
<dbReference type="PROSITE" id="PS50110">
    <property type="entry name" value="RESPONSE_REGULATORY"/>
    <property type="match status" value="1"/>
</dbReference>
<keyword evidence="5" id="KW-1185">Reference proteome</keyword>
<evidence type="ECO:0000313" key="5">
    <source>
        <dbReference type="Proteomes" id="UP000198672"/>
    </source>
</evidence>
<dbReference type="EMBL" id="FNOW01000007">
    <property type="protein sequence ID" value="SDX58017.1"/>
    <property type="molecule type" value="Genomic_DNA"/>
</dbReference>
<dbReference type="Gene3D" id="3.60.40.10">
    <property type="entry name" value="PPM-type phosphatase domain"/>
    <property type="match status" value="1"/>
</dbReference>
<keyword evidence="2" id="KW-0597">Phosphoprotein</keyword>
<evidence type="ECO:0000256" key="1">
    <source>
        <dbReference type="ARBA" id="ARBA00022801"/>
    </source>
</evidence>
<dbReference type="SMART" id="SM00448">
    <property type="entry name" value="REC"/>
    <property type="match status" value="1"/>
</dbReference>
<proteinExistence type="predicted"/>
<dbReference type="OrthoDB" id="9811749at2"/>
<reference evidence="5" key="1">
    <citation type="submission" date="2016-10" db="EMBL/GenBank/DDBJ databases">
        <authorList>
            <person name="Varghese N."/>
            <person name="Submissions S."/>
        </authorList>
    </citation>
    <scope>NUCLEOTIDE SEQUENCE [LARGE SCALE GENOMIC DNA]</scope>
    <source>
        <strain evidence="5">DSM 173</strain>
    </source>
</reference>
<evidence type="ECO:0000256" key="2">
    <source>
        <dbReference type="PROSITE-ProRule" id="PRU00169"/>
    </source>
</evidence>
<dbReference type="InterPro" id="IPR001932">
    <property type="entry name" value="PPM-type_phosphatase-like_dom"/>
</dbReference>
<evidence type="ECO:0000259" key="3">
    <source>
        <dbReference type="PROSITE" id="PS50110"/>
    </source>
</evidence>
<dbReference type="InterPro" id="IPR036457">
    <property type="entry name" value="PPM-type-like_dom_sf"/>
</dbReference>
<dbReference type="Pfam" id="PF00072">
    <property type="entry name" value="Response_reg"/>
    <property type="match status" value="1"/>
</dbReference>
<dbReference type="AlphaFoldDB" id="A0A1H3CV52"/>
<feature type="domain" description="Response regulatory" evidence="3">
    <location>
        <begin position="50"/>
        <end position="166"/>
    </location>
</feature>
<dbReference type="PANTHER" id="PTHR43156">
    <property type="entry name" value="STAGE II SPORULATION PROTEIN E-RELATED"/>
    <property type="match status" value="1"/>
</dbReference>
<dbReference type="GO" id="GO:0016791">
    <property type="term" value="F:phosphatase activity"/>
    <property type="evidence" value="ECO:0007669"/>
    <property type="project" value="TreeGrafter"/>
</dbReference>
<dbReference type="Proteomes" id="UP000198672">
    <property type="component" value="Unassembled WGS sequence"/>
</dbReference>
<protein>
    <submittedName>
        <fullName evidence="4">Response regulator receiver domain-containing protein</fullName>
    </submittedName>
</protein>
<dbReference type="PANTHER" id="PTHR43156:SF2">
    <property type="entry name" value="STAGE II SPORULATION PROTEIN E"/>
    <property type="match status" value="1"/>
</dbReference>
<sequence>MESSSKRQVLSIIVREDCFPANACKMDTAYDYDPDALVSSAPLPRAMRPRILIVDDSPEVICQIDALLQAQYSILVANSGLRALEILEQAPGVDLILLDVLMPDPDGFETCRRIKAHPDWCQIPLIFLTALDYEGHEVTGLSLGAVDYLAKPIVPAVLHARLNTHLELARVRCALQQHLNQLAEERALVEACLMRLHTDRRFDARYVRYFMQPVERTSGDLCLVAWTPDDRQWVLVGDFTGHGLIAALAGPLVKQIFYSHCAAGDALETLIATLDTHLYEQLPTGRFMAAYLAEVSADRQQLRLMNASMPEGLLFMPSGACEHLTSRALALGIAPEFAAPDRLQTLRVEPGARLLLVSDGVLETTAPDGEQFGLERLLTSYQTLWQRGGSLHDMLADLRYHRGRTALEDDVLILELTL</sequence>
<organism evidence="4 5">
    <name type="scientific">Allochromatium warmingii</name>
    <name type="common">Chromatium warmingii</name>
    <dbReference type="NCBI Taxonomy" id="61595"/>
    <lineage>
        <taxon>Bacteria</taxon>
        <taxon>Pseudomonadati</taxon>
        <taxon>Pseudomonadota</taxon>
        <taxon>Gammaproteobacteria</taxon>
        <taxon>Chromatiales</taxon>
        <taxon>Chromatiaceae</taxon>
        <taxon>Allochromatium</taxon>
    </lineage>
</organism>
<dbReference type="Pfam" id="PF07228">
    <property type="entry name" value="SpoIIE"/>
    <property type="match status" value="1"/>
</dbReference>
<dbReference type="SMART" id="SM00331">
    <property type="entry name" value="PP2C_SIG"/>
    <property type="match status" value="1"/>
</dbReference>